<reference evidence="1 2" key="1">
    <citation type="submission" date="2019-02" db="EMBL/GenBank/DDBJ databases">
        <title>Prevalence of Shigella boydii in Bangladesh: Isolation and characterization of a rare phage that can robustly identify Shigella boydii type 1.</title>
        <authorList>
            <person name="Akter M."/>
            <person name="Brown N."/>
            <person name="Clokie M."/>
            <person name="Yeasmin M."/>
            <person name="Tareq T."/>
            <person name="Baddam R."/>
            <person name="Azad M.A.K."/>
            <person name="Ghosh A.N."/>
            <person name="Ahmed N."/>
            <person name="Talukder K.A."/>
        </authorList>
    </citation>
    <scope>NUCLEOTIDE SEQUENCE [LARGE SCALE GENOMIC DNA]</scope>
</reference>
<keyword evidence="2" id="KW-1185">Reference proteome</keyword>
<protein>
    <submittedName>
        <fullName evidence="1">Uncharacterized protein</fullName>
    </submittedName>
</protein>
<proteinExistence type="predicted"/>
<organism evidence="1 2">
    <name type="scientific">Shigella phage MK-13</name>
    <dbReference type="NCBI Taxonomy" id="2530042"/>
    <lineage>
        <taxon>Viruses</taxon>
        <taxon>Duplodnaviria</taxon>
        <taxon>Heunggongvirae</taxon>
        <taxon>Uroviricota</taxon>
        <taxon>Caudoviricetes</taxon>
        <taxon>Pantevenvirales</taxon>
        <taxon>Ackermannviridae</taxon>
        <taxon>Aglimvirinae</taxon>
        <taxon>Agtrevirus</taxon>
        <taxon>Agtrevirus MK13</taxon>
    </lineage>
</organism>
<dbReference type="EMBL" id="MK509462">
    <property type="protein sequence ID" value="QBJ04351.1"/>
    <property type="molecule type" value="Genomic_DNA"/>
</dbReference>
<gene>
    <name evidence="1" type="ORF">MK13_00122</name>
</gene>
<name>A0A513QBM1_9CAUD</name>
<evidence type="ECO:0000313" key="1">
    <source>
        <dbReference type="EMBL" id="QBJ04351.1"/>
    </source>
</evidence>
<accession>A0A513QBM1</accession>
<evidence type="ECO:0000313" key="2">
    <source>
        <dbReference type="Proteomes" id="UP000320418"/>
    </source>
</evidence>
<sequence>MNDKEIDIRAIELQGAKKYIMGQIEEAEKELRRLKSGIFSSFMNSKSILAVEVYKDTMSILLDDINKKIARHIPS</sequence>
<dbReference type="Proteomes" id="UP000320418">
    <property type="component" value="Segment"/>
</dbReference>